<dbReference type="GO" id="GO:0004888">
    <property type="term" value="F:transmembrane signaling receptor activity"/>
    <property type="evidence" value="ECO:0007669"/>
    <property type="project" value="TreeGrafter"/>
</dbReference>
<evidence type="ECO:0000256" key="2">
    <source>
        <dbReference type="ARBA" id="ARBA00022692"/>
    </source>
</evidence>
<dbReference type="OrthoDB" id="9805957at2759"/>
<protein>
    <submittedName>
        <fullName evidence="7 8">CMRF35-like molecule 8 isoform X1</fullName>
    </submittedName>
</protein>
<feature type="transmembrane region" description="Helical" evidence="4">
    <location>
        <begin position="154"/>
        <end position="177"/>
    </location>
</feature>
<evidence type="ECO:0000256" key="5">
    <source>
        <dbReference type="SAM" id="SignalP"/>
    </source>
</evidence>
<accession>A0A9Q9WLW4</accession>
<dbReference type="RefSeq" id="XP_042585793.1">
    <property type="nucleotide sequence ID" value="XM_042729859.1"/>
</dbReference>
<keyword evidence="3 4" id="KW-0472">Membrane</keyword>
<reference evidence="7 8" key="1">
    <citation type="submission" date="2025-04" db="UniProtKB">
        <authorList>
            <consortium name="RefSeq"/>
        </authorList>
    </citation>
    <scope>IDENTIFICATION</scope>
    <source>
        <tissue evidence="7 8">Muscle</tissue>
    </source>
</reference>
<evidence type="ECO:0000313" key="8">
    <source>
        <dbReference type="RefSeq" id="XP_042585794.1"/>
    </source>
</evidence>
<dbReference type="InterPro" id="IPR013106">
    <property type="entry name" value="Ig_V-set"/>
</dbReference>
<dbReference type="RefSeq" id="XP_042585794.1">
    <property type="nucleotide sequence ID" value="XM_042729860.1"/>
</dbReference>
<dbReference type="Proteomes" id="UP001155660">
    <property type="component" value="Chromosome B8"/>
</dbReference>
<evidence type="ECO:0000256" key="4">
    <source>
        <dbReference type="SAM" id="Phobius"/>
    </source>
</evidence>
<evidence type="ECO:0000256" key="1">
    <source>
        <dbReference type="ARBA" id="ARBA00004370"/>
    </source>
</evidence>
<dbReference type="GeneID" id="109094420"/>
<dbReference type="AlphaFoldDB" id="A0A9Q9WLW4"/>
<feature type="chain" id="PRO_5044700084" evidence="5">
    <location>
        <begin position="20"/>
        <end position="231"/>
    </location>
</feature>
<organism evidence="7">
    <name type="scientific">Cyprinus carpio</name>
    <name type="common">Common carp</name>
    <dbReference type="NCBI Taxonomy" id="7962"/>
    <lineage>
        <taxon>Eukaryota</taxon>
        <taxon>Metazoa</taxon>
        <taxon>Chordata</taxon>
        <taxon>Craniata</taxon>
        <taxon>Vertebrata</taxon>
        <taxon>Euteleostomi</taxon>
        <taxon>Actinopterygii</taxon>
        <taxon>Neopterygii</taxon>
        <taxon>Teleostei</taxon>
        <taxon>Ostariophysi</taxon>
        <taxon>Cypriniformes</taxon>
        <taxon>Cyprinidae</taxon>
        <taxon>Cyprininae</taxon>
        <taxon>Cyprinus</taxon>
    </lineage>
</organism>
<dbReference type="InterPro" id="IPR050671">
    <property type="entry name" value="CD300_family_receptors"/>
</dbReference>
<keyword evidence="4" id="KW-1133">Transmembrane helix</keyword>
<dbReference type="Pfam" id="PF07686">
    <property type="entry name" value="V-set"/>
    <property type="match status" value="1"/>
</dbReference>
<dbReference type="PANTHER" id="PTHR11860:SF118">
    <property type="entry name" value="CMRF35-LIKE MOLECULE 3-RELATED"/>
    <property type="match status" value="1"/>
</dbReference>
<comment type="subcellular location">
    <subcellularLocation>
        <location evidence="1">Membrane</location>
    </subcellularLocation>
</comment>
<feature type="domain" description="Immunoglobulin" evidence="6">
    <location>
        <begin position="22"/>
        <end position="123"/>
    </location>
</feature>
<dbReference type="GO" id="GO:0005886">
    <property type="term" value="C:plasma membrane"/>
    <property type="evidence" value="ECO:0007669"/>
    <property type="project" value="TreeGrafter"/>
</dbReference>
<keyword evidence="5" id="KW-0732">Signal</keyword>
<dbReference type="SMART" id="SM00409">
    <property type="entry name" value="IG"/>
    <property type="match status" value="1"/>
</dbReference>
<gene>
    <name evidence="7 8" type="primary">LOC109094420</name>
</gene>
<evidence type="ECO:0000259" key="6">
    <source>
        <dbReference type="SMART" id="SM00409"/>
    </source>
</evidence>
<evidence type="ECO:0000256" key="3">
    <source>
        <dbReference type="ARBA" id="ARBA00023136"/>
    </source>
</evidence>
<feature type="signal peptide" evidence="5">
    <location>
        <begin position="1"/>
        <end position="19"/>
    </location>
</feature>
<dbReference type="InterPro" id="IPR003599">
    <property type="entry name" value="Ig_sub"/>
</dbReference>
<dbReference type="PANTHER" id="PTHR11860">
    <property type="entry name" value="POLYMERIC-IMMUNOGLOBULIN RECEPTOR"/>
    <property type="match status" value="1"/>
</dbReference>
<name>A0A9Q9WLW4_CYPCA</name>
<sequence>MNTLVKILCLFIVLPSVLMKSGPVYVSTEGETVKISCPYPDRHINTPKYFCRHPCKSSHHVLIKTVKHDQAVSDGRYSLIDSVNGRSFTVTIRHLRLTDSGYYYCGLDQWFKDTLKKVNLSVHQAAPGSRSTHTPENTHITSTWTTTLTSAGSVTVVCAGVMLFLVFWIIVALVCIYSRRSDAKSRYTVQDPPDFNQAVDDVCTMVVYSLDDPPKEDCSCLNYSTTVYYCT</sequence>
<dbReference type="KEGG" id="ccar:109094420"/>
<proteinExistence type="predicted"/>
<evidence type="ECO:0000313" key="7">
    <source>
        <dbReference type="RefSeq" id="XP_042585793.1"/>
    </source>
</evidence>
<keyword evidence="2 4" id="KW-0812">Transmembrane</keyword>